<gene>
    <name evidence="3" type="ordered locus">Zymop_0487</name>
</gene>
<dbReference type="InterPro" id="IPR036380">
    <property type="entry name" value="Isochorismatase-like_sf"/>
</dbReference>
<dbReference type="Proteomes" id="UP000000491">
    <property type="component" value="Chromosome"/>
</dbReference>
<evidence type="ECO:0000256" key="1">
    <source>
        <dbReference type="ARBA" id="ARBA00022801"/>
    </source>
</evidence>
<protein>
    <submittedName>
        <fullName evidence="3">Isochorismatase hydrolase</fullName>
    </submittedName>
</protein>
<dbReference type="InterPro" id="IPR050272">
    <property type="entry name" value="Isochorismatase-like_hydrls"/>
</dbReference>
<dbReference type="CDD" id="cd00431">
    <property type="entry name" value="cysteine_hydrolases"/>
    <property type="match status" value="1"/>
</dbReference>
<evidence type="ECO:0000259" key="2">
    <source>
        <dbReference type="Pfam" id="PF00857"/>
    </source>
</evidence>
<dbReference type="EMBL" id="CP002865">
    <property type="protein sequence ID" value="AEI37390.1"/>
    <property type="molecule type" value="Genomic_DNA"/>
</dbReference>
<dbReference type="PATRIC" id="fig|579138.3.peg.511"/>
<dbReference type="HOGENOM" id="CLU_068979_8_2_5"/>
<dbReference type="GO" id="GO:0016787">
    <property type="term" value="F:hydrolase activity"/>
    <property type="evidence" value="ECO:0007669"/>
    <property type="project" value="UniProtKB-KW"/>
</dbReference>
<dbReference type="InterPro" id="IPR000868">
    <property type="entry name" value="Isochorismatase-like_dom"/>
</dbReference>
<dbReference type="PANTHER" id="PTHR43540:SF16">
    <property type="entry name" value="ISOCHORISMATASE-LIKE DOMAIN-CONTAINING PROTEIN"/>
    <property type="match status" value="1"/>
</dbReference>
<reference evidence="3 4" key="1">
    <citation type="journal article" date="2011" name="J. Bacteriol.">
        <title>Genome sequence of the ethanol-producing Zymomonas mobilis subsp. pomaceae lectotype strain ATCC 29192.</title>
        <authorList>
            <person name="Kouvelis V.N."/>
            <person name="Davenport K.W."/>
            <person name="Brettin T.S."/>
            <person name="Bruce D."/>
            <person name="Detter C."/>
            <person name="Han C.S."/>
            <person name="Nolan M."/>
            <person name="Tapia R."/>
            <person name="Damoulaki A."/>
            <person name="Kyrpides N.C."/>
            <person name="Typas M.A."/>
            <person name="Pappas K.M."/>
        </authorList>
    </citation>
    <scope>NUCLEOTIDE SEQUENCE [LARGE SCALE GENOMIC DNA]</scope>
    <source>
        <strain evidence="4">ATCC 29192 / DSM 22645 / JCM 10191 / CCUG 17912 / NBRC 13757 / NCIMB 11200 / NRRL B-4491 / Barker I</strain>
    </source>
</reference>
<dbReference type="SUPFAM" id="SSF52499">
    <property type="entry name" value="Isochorismatase-like hydrolases"/>
    <property type="match status" value="1"/>
</dbReference>
<keyword evidence="1 3" id="KW-0378">Hydrolase</keyword>
<evidence type="ECO:0000313" key="3">
    <source>
        <dbReference type="EMBL" id="AEI37390.1"/>
    </source>
</evidence>
<accession>F8EVI3</accession>
<name>F8EVI3_ZYMMT</name>
<feature type="domain" description="Isochorismatase-like" evidence="2">
    <location>
        <begin position="8"/>
        <end position="189"/>
    </location>
</feature>
<dbReference type="eggNOG" id="COG1335">
    <property type="taxonomic scope" value="Bacteria"/>
</dbReference>
<dbReference type="Gene3D" id="3.40.50.850">
    <property type="entry name" value="Isochorismatase-like"/>
    <property type="match status" value="1"/>
</dbReference>
<dbReference type="KEGG" id="zmp:Zymop_0487"/>
<dbReference type="Pfam" id="PF00857">
    <property type="entry name" value="Isochorismatase"/>
    <property type="match status" value="1"/>
</dbReference>
<organism evidence="3 4">
    <name type="scientific">Zymomonas mobilis subsp. pomaceae (strain ATCC 29192 / DSM 22645 / JCM 10191 / CCUG 17912 / NBRC 13757 / NCIMB 11200 / NRRL B-4491 / Barker I)</name>
    <dbReference type="NCBI Taxonomy" id="579138"/>
    <lineage>
        <taxon>Bacteria</taxon>
        <taxon>Pseudomonadati</taxon>
        <taxon>Pseudomonadota</taxon>
        <taxon>Alphaproteobacteria</taxon>
        <taxon>Sphingomonadales</taxon>
        <taxon>Zymomonadaceae</taxon>
        <taxon>Zymomonas</taxon>
    </lineage>
</organism>
<proteinExistence type="predicted"/>
<dbReference type="PANTHER" id="PTHR43540">
    <property type="entry name" value="PEROXYUREIDOACRYLATE/UREIDOACRYLATE AMIDOHYDROLASE-RELATED"/>
    <property type="match status" value="1"/>
</dbReference>
<dbReference type="AlphaFoldDB" id="F8EVI3"/>
<dbReference type="RefSeq" id="WP_013933789.1">
    <property type="nucleotide sequence ID" value="NC_015709.1"/>
</dbReference>
<dbReference type="STRING" id="579138.Zymop_0487"/>
<evidence type="ECO:0000313" key="4">
    <source>
        <dbReference type="Proteomes" id="UP000000491"/>
    </source>
</evidence>
<sequence>MTDKAKKTALILIEYQNDFANPNGALYEAVKPVMDANHMLDNTKDLLAKARALGVKVLFCPITFTSDYHELSPNPFGILKGIIEKQAFQKETWGAEIIDILPIRETDIVIEGKRGLSAFYSTNLDFILRQLGIETVAVAGFLTNCCVESTLRTAYEKGFDTISLTDCTAATSQEEQDFSISKNFPMFSRPLLYKDFLNELENGQRTDTSGGGYA</sequence>